<name>A0A1I4IMZ3_9ACTN</name>
<evidence type="ECO:0000313" key="1">
    <source>
        <dbReference type="EMBL" id="SFL55171.1"/>
    </source>
</evidence>
<reference evidence="1 2" key="1">
    <citation type="submission" date="2016-10" db="EMBL/GenBank/DDBJ databases">
        <authorList>
            <person name="de Groot N.N."/>
        </authorList>
    </citation>
    <scope>NUCLEOTIDE SEQUENCE [LARGE SCALE GENOMIC DNA]</scope>
    <source>
        <strain evidence="1 2">DSM 45317</strain>
    </source>
</reference>
<sequence>MAARVNRQQAAAAAEVRRQQAAAAPQPDLAARAQETVDSVTGAVRRVSRPVGQVLTFPVTLGREVAADIVSTARRPDAVVYWGGLAGLVALGVLEWPAAAAVGVGVAVASGARRARA</sequence>
<dbReference type="RefSeq" id="WP_091327824.1">
    <property type="nucleotide sequence ID" value="NZ_FOSW01000013.1"/>
</dbReference>
<keyword evidence="2" id="KW-1185">Reference proteome</keyword>
<dbReference type="Proteomes" id="UP000199152">
    <property type="component" value="Unassembled WGS sequence"/>
</dbReference>
<proteinExistence type="predicted"/>
<dbReference type="AlphaFoldDB" id="A0A1I4IMZ3"/>
<dbReference type="InParanoid" id="A0A1I4IMZ3"/>
<organism evidence="1 2">
    <name type="scientific">Geodermatophilus ruber</name>
    <dbReference type="NCBI Taxonomy" id="504800"/>
    <lineage>
        <taxon>Bacteria</taxon>
        <taxon>Bacillati</taxon>
        <taxon>Actinomycetota</taxon>
        <taxon>Actinomycetes</taxon>
        <taxon>Geodermatophilales</taxon>
        <taxon>Geodermatophilaceae</taxon>
        <taxon>Geodermatophilus</taxon>
    </lineage>
</organism>
<protein>
    <submittedName>
        <fullName evidence="1">Uncharacterized protein</fullName>
    </submittedName>
</protein>
<accession>A0A1I4IMZ3</accession>
<evidence type="ECO:0000313" key="2">
    <source>
        <dbReference type="Proteomes" id="UP000199152"/>
    </source>
</evidence>
<gene>
    <name evidence="1" type="ORF">SAMN04488085_11340</name>
</gene>
<dbReference type="EMBL" id="FOSW01000013">
    <property type="protein sequence ID" value="SFL55171.1"/>
    <property type="molecule type" value="Genomic_DNA"/>
</dbReference>